<organism evidence="1 2">
    <name type="scientific">Schistocephalus solidus</name>
    <name type="common">Tapeworm</name>
    <dbReference type="NCBI Taxonomy" id="70667"/>
    <lineage>
        <taxon>Eukaryota</taxon>
        <taxon>Metazoa</taxon>
        <taxon>Spiralia</taxon>
        <taxon>Lophotrochozoa</taxon>
        <taxon>Platyhelminthes</taxon>
        <taxon>Cestoda</taxon>
        <taxon>Eucestoda</taxon>
        <taxon>Diphyllobothriidea</taxon>
        <taxon>Diphyllobothriidae</taxon>
        <taxon>Schistocephalus</taxon>
    </lineage>
</organism>
<sequence>MGLVQESMAHAERIIKTVMLPIGTPPSSTAFAAAAGSAAQATSGTAGALTAAAAAAAAVSTNPFDAPSARPEEPSNASPVMGFVMGPVDAKAAETFVKSFFQLLPDADVSVLQKILDMKVGWCRTPATTLFPYNLLVSIILLPPREGGG</sequence>
<keyword evidence="2" id="KW-1185">Reference proteome</keyword>
<dbReference type="STRING" id="70667.A0A3P7F954"/>
<dbReference type="EMBL" id="UYSU01048613">
    <property type="protein sequence ID" value="VDM06055.1"/>
    <property type="molecule type" value="Genomic_DNA"/>
</dbReference>
<gene>
    <name evidence="1" type="ORF">SSLN_LOCUS19669</name>
</gene>
<name>A0A3P7F954_SCHSO</name>
<reference evidence="1 2" key="1">
    <citation type="submission" date="2018-11" db="EMBL/GenBank/DDBJ databases">
        <authorList>
            <consortium name="Pathogen Informatics"/>
        </authorList>
    </citation>
    <scope>NUCLEOTIDE SEQUENCE [LARGE SCALE GENOMIC DNA]</scope>
    <source>
        <strain evidence="1 2">NST_G2</strain>
    </source>
</reference>
<dbReference type="AlphaFoldDB" id="A0A3P7F954"/>
<protein>
    <submittedName>
        <fullName evidence="1">Uncharacterized protein</fullName>
    </submittedName>
</protein>
<proteinExistence type="predicted"/>
<accession>A0A3P7F954</accession>
<evidence type="ECO:0000313" key="1">
    <source>
        <dbReference type="EMBL" id="VDM06055.1"/>
    </source>
</evidence>
<dbReference type="OrthoDB" id="9426565at2759"/>
<dbReference type="Proteomes" id="UP000275846">
    <property type="component" value="Unassembled WGS sequence"/>
</dbReference>
<evidence type="ECO:0000313" key="2">
    <source>
        <dbReference type="Proteomes" id="UP000275846"/>
    </source>
</evidence>